<dbReference type="GO" id="GO:0031966">
    <property type="term" value="C:mitochondrial membrane"/>
    <property type="evidence" value="ECO:0007669"/>
    <property type="project" value="UniProtKB-SubCell"/>
</dbReference>
<keyword evidence="8 12" id="KW-0406">Ion transport</keyword>
<organism evidence="14">
    <name type="scientific">Allobates carajas</name>
    <dbReference type="NCBI Taxonomy" id="2530115"/>
    <lineage>
        <taxon>Eukaryota</taxon>
        <taxon>Metazoa</taxon>
        <taxon>Chordata</taxon>
        <taxon>Craniata</taxon>
        <taxon>Vertebrata</taxon>
        <taxon>Euteleostomi</taxon>
        <taxon>Amphibia</taxon>
        <taxon>Batrachia</taxon>
        <taxon>Anura</taxon>
        <taxon>Neobatrachia</taxon>
        <taxon>Hyloidea</taxon>
        <taxon>Aromobatidae</taxon>
        <taxon>Allobatinae</taxon>
        <taxon>Allobates</taxon>
    </lineage>
</organism>
<dbReference type="AlphaFoldDB" id="A0A7L9CUN8"/>
<comment type="subcellular location">
    <subcellularLocation>
        <location evidence="1 12">Mitochondrion membrane</location>
        <topology evidence="1 12">Single-pass membrane protein</topology>
    </subcellularLocation>
</comment>
<dbReference type="GO" id="GO:0045259">
    <property type="term" value="C:proton-transporting ATP synthase complex"/>
    <property type="evidence" value="ECO:0007669"/>
    <property type="project" value="UniProtKB-KW"/>
</dbReference>
<keyword evidence="7 13" id="KW-1133">Transmembrane helix</keyword>
<evidence type="ECO:0000256" key="1">
    <source>
        <dbReference type="ARBA" id="ARBA00004304"/>
    </source>
</evidence>
<gene>
    <name evidence="14" type="primary">ATP8</name>
</gene>
<evidence type="ECO:0000256" key="12">
    <source>
        <dbReference type="RuleBase" id="RU003661"/>
    </source>
</evidence>
<dbReference type="Pfam" id="PF00895">
    <property type="entry name" value="ATP-synt_8"/>
    <property type="match status" value="1"/>
</dbReference>
<evidence type="ECO:0000256" key="2">
    <source>
        <dbReference type="ARBA" id="ARBA00008892"/>
    </source>
</evidence>
<accession>A0A7L9CUN8</accession>
<evidence type="ECO:0000256" key="9">
    <source>
        <dbReference type="ARBA" id="ARBA00023128"/>
    </source>
</evidence>
<comment type="similarity">
    <text evidence="2 12">Belongs to the ATPase protein 8 family.</text>
</comment>
<dbReference type="InterPro" id="IPR001421">
    <property type="entry name" value="ATP8_metazoa"/>
</dbReference>
<dbReference type="GO" id="GO:0015078">
    <property type="term" value="F:proton transmembrane transporter activity"/>
    <property type="evidence" value="ECO:0007669"/>
    <property type="project" value="InterPro"/>
</dbReference>
<evidence type="ECO:0000256" key="10">
    <source>
        <dbReference type="ARBA" id="ARBA00023136"/>
    </source>
</evidence>
<evidence type="ECO:0000256" key="13">
    <source>
        <dbReference type="SAM" id="Phobius"/>
    </source>
</evidence>
<evidence type="ECO:0000256" key="5">
    <source>
        <dbReference type="ARBA" id="ARBA00022692"/>
    </source>
</evidence>
<keyword evidence="6 12" id="KW-0375">Hydrogen ion transport</keyword>
<name>A0A7L9CUN8_9NEOB</name>
<evidence type="ECO:0000256" key="4">
    <source>
        <dbReference type="ARBA" id="ARBA00022547"/>
    </source>
</evidence>
<keyword evidence="4 12" id="KW-0138">CF(0)</keyword>
<reference evidence="14" key="1">
    <citation type="journal article" date="2020" name="J. Biogeogr.">
        <title>Historical biogeography identifies a possible role of Miocene wetlands in the diversification of the Amazonian rocket frogs (Aromobatidae: Allobates).</title>
        <authorList>
            <person name="Rejaud A."/>
            <person name="Rodrigues M.T."/>
            <person name="Crawford A.J."/>
            <person name="Castroviejo-Fisher S."/>
            <person name="Jaramillo A.F."/>
            <person name="Chaparro J.C."/>
            <person name="Glaw F."/>
            <person name="Gagliardi-Urrutia G."/>
            <person name="Moravec J."/>
            <person name="De la Riva I.J."/>
            <person name="Perez P."/>
            <person name="Lima A.P."/>
            <person name="Werneck F.P."/>
            <person name="Hrbek T."/>
            <person name="Ron S.R."/>
            <person name="Ernst R."/>
            <person name="Kok P.J.R."/>
            <person name="Driskell A."/>
            <person name="Chave J."/>
            <person name="Fouquet A."/>
        </authorList>
    </citation>
    <scope>NUCLEOTIDE SEQUENCE</scope>
</reference>
<keyword evidence="5 12" id="KW-0812">Transmembrane</keyword>
<feature type="transmembrane region" description="Helical" evidence="13">
    <location>
        <begin position="6"/>
        <end position="26"/>
    </location>
</feature>
<dbReference type="EMBL" id="MT627183">
    <property type="protein sequence ID" value="QOJ44866.1"/>
    <property type="molecule type" value="Genomic_DNA"/>
</dbReference>
<evidence type="ECO:0000256" key="7">
    <source>
        <dbReference type="ARBA" id="ARBA00022989"/>
    </source>
</evidence>
<keyword evidence="3 12" id="KW-0813">Transport</keyword>
<evidence type="ECO:0000256" key="11">
    <source>
        <dbReference type="ARBA" id="ARBA00023310"/>
    </source>
</evidence>
<proteinExistence type="inferred from homology"/>
<keyword evidence="11" id="KW-0066">ATP synthesis</keyword>
<protein>
    <recommendedName>
        <fullName evidence="12">ATP synthase complex subunit 8</fullName>
    </recommendedName>
</protein>
<evidence type="ECO:0000256" key="6">
    <source>
        <dbReference type="ARBA" id="ARBA00022781"/>
    </source>
</evidence>
<evidence type="ECO:0000313" key="14">
    <source>
        <dbReference type="EMBL" id="QOJ44866.1"/>
    </source>
</evidence>
<keyword evidence="10 13" id="KW-0472">Membrane</keyword>
<keyword evidence="9 12" id="KW-0496">Mitochondrion</keyword>
<geneLocation type="mitochondrion" evidence="14"/>
<sequence>MPHLTPAPWFFILLSSWVILIFFATFKTSKFIFLNDPVNLTFKNSNTSWTWPWL</sequence>
<dbReference type="GO" id="GO:0015986">
    <property type="term" value="P:proton motive force-driven ATP synthesis"/>
    <property type="evidence" value="ECO:0007669"/>
    <property type="project" value="InterPro"/>
</dbReference>
<evidence type="ECO:0000256" key="8">
    <source>
        <dbReference type="ARBA" id="ARBA00023065"/>
    </source>
</evidence>
<evidence type="ECO:0000256" key="3">
    <source>
        <dbReference type="ARBA" id="ARBA00022448"/>
    </source>
</evidence>